<dbReference type="Proteomes" id="UP000595897">
    <property type="component" value="Chromosome"/>
</dbReference>
<accession>A0A7R7EHH7</accession>
<dbReference type="Gene3D" id="1.25.40.10">
    <property type="entry name" value="Tetratricopeptide repeat domain"/>
    <property type="match status" value="1"/>
</dbReference>
<dbReference type="InterPro" id="IPR011990">
    <property type="entry name" value="TPR-like_helical_dom_sf"/>
</dbReference>
<protein>
    <recommendedName>
        <fullName evidence="1">HTH cro/C1-type domain-containing protein</fullName>
    </recommendedName>
</protein>
<dbReference type="SMART" id="SM00530">
    <property type="entry name" value="HTH_XRE"/>
    <property type="match status" value="1"/>
</dbReference>
<dbReference type="SUPFAM" id="SSF47413">
    <property type="entry name" value="lambda repressor-like DNA-binding domains"/>
    <property type="match status" value="1"/>
</dbReference>
<gene>
    <name evidence="2" type="ORF">bsdtb5_01250</name>
</gene>
<feature type="domain" description="HTH cro/C1-type" evidence="1">
    <location>
        <begin position="10"/>
        <end position="63"/>
    </location>
</feature>
<name>A0A7R7EHH7_9FIRM</name>
<organism evidence="2 3">
    <name type="scientific">Anaeromicropila herbilytica</name>
    <dbReference type="NCBI Taxonomy" id="2785025"/>
    <lineage>
        <taxon>Bacteria</taxon>
        <taxon>Bacillati</taxon>
        <taxon>Bacillota</taxon>
        <taxon>Clostridia</taxon>
        <taxon>Lachnospirales</taxon>
        <taxon>Lachnospiraceae</taxon>
        <taxon>Anaeromicropila</taxon>
    </lineage>
</organism>
<evidence type="ECO:0000313" key="2">
    <source>
        <dbReference type="EMBL" id="BCN28830.1"/>
    </source>
</evidence>
<dbReference type="InterPro" id="IPR010982">
    <property type="entry name" value="Lambda_DNA-bd_dom_sf"/>
</dbReference>
<dbReference type="AlphaFoldDB" id="A0A7R7EHH7"/>
<proteinExistence type="predicted"/>
<evidence type="ECO:0000313" key="3">
    <source>
        <dbReference type="Proteomes" id="UP000595897"/>
    </source>
</evidence>
<dbReference type="InterPro" id="IPR053163">
    <property type="entry name" value="HTH-type_regulator_Rgg"/>
</dbReference>
<dbReference type="RefSeq" id="WP_271714138.1">
    <property type="nucleotide sequence ID" value="NZ_AP024169.1"/>
</dbReference>
<dbReference type="KEGG" id="ahb:bsdtb5_01250"/>
<dbReference type="PANTHER" id="PTHR37038:SF14">
    <property type="entry name" value="TRANSCRIPTIONAL ACTIVATOR"/>
    <property type="match status" value="1"/>
</dbReference>
<reference evidence="2 3" key="1">
    <citation type="submission" date="2020-11" db="EMBL/GenBank/DDBJ databases">
        <title>Draft genome sequencing of a Lachnospiraceae strain isolated from anoxic soil subjected to BSD treatment.</title>
        <authorList>
            <person name="Uek A."/>
            <person name="Tonouchi A."/>
        </authorList>
    </citation>
    <scope>NUCLEOTIDE SEQUENCE [LARGE SCALE GENOMIC DNA]</scope>
    <source>
        <strain evidence="2 3">TB5</strain>
    </source>
</reference>
<dbReference type="InterPro" id="IPR001387">
    <property type="entry name" value="Cro/C1-type_HTH"/>
</dbReference>
<dbReference type="PANTHER" id="PTHR37038">
    <property type="entry name" value="TRANSCRIPTIONAL REGULATOR-RELATED"/>
    <property type="match status" value="1"/>
</dbReference>
<keyword evidence="3" id="KW-1185">Reference proteome</keyword>
<dbReference type="EMBL" id="AP024169">
    <property type="protein sequence ID" value="BCN28830.1"/>
    <property type="molecule type" value="Genomic_DNA"/>
</dbReference>
<dbReference type="PROSITE" id="PS50943">
    <property type="entry name" value="HTH_CROC1"/>
    <property type="match status" value="1"/>
</dbReference>
<dbReference type="CDD" id="cd00093">
    <property type="entry name" value="HTH_XRE"/>
    <property type="match status" value="1"/>
</dbReference>
<evidence type="ECO:0000259" key="1">
    <source>
        <dbReference type="PROSITE" id="PS50943"/>
    </source>
</evidence>
<dbReference type="GO" id="GO:0003677">
    <property type="term" value="F:DNA binding"/>
    <property type="evidence" value="ECO:0007669"/>
    <property type="project" value="InterPro"/>
</dbReference>
<sequence length="313" mass="36994">MTYYTLGELLKSLRESKNLSQEDTCKGICDRRTYIRWEKNEVEPSNHNLHLLSNRLNYDIQAYYKFLIRNTSPNVWDLKQNAESCIDNEDWAKLLHYIHEMEQTSHFKTSENAALLCYYKALYNNCYLHNYTISLDYCVQGLQYENPSFSINTFEIIFYSNTDLCLLNCLACNLNKLNRPQEANHIFSQMIQSIDKKLIPEITYYQSTEFETKIYQIAIYNLTLNYQRCNDHKTALHYIEKGIQFLLSSNSLYNLANLLKLKFKTLYALENYKESSDAYKLCLGLYQLENKEAIIEECKSSINSDYPKLLSYL</sequence>
<dbReference type="Pfam" id="PF01381">
    <property type="entry name" value="HTH_3"/>
    <property type="match status" value="1"/>
</dbReference>